<name>A0A0B7K973_BIOOC</name>
<feature type="region of interest" description="Disordered" evidence="4">
    <location>
        <begin position="1202"/>
        <end position="1226"/>
    </location>
</feature>
<dbReference type="GO" id="GO:0015969">
    <property type="term" value="P:guanosine tetraphosphate metabolic process"/>
    <property type="evidence" value="ECO:0007669"/>
    <property type="project" value="InterPro"/>
</dbReference>
<keyword evidence="2" id="KW-0677">Repeat</keyword>
<dbReference type="InterPro" id="IPR011047">
    <property type="entry name" value="Quinoprotein_ADH-like_sf"/>
</dbReference>
<dbReference type="InterPro" id="IPR007685">
    <property type="entry name" value="RelA_SpoT"/>
</dbReference>
<gene>
    <name evidence="6" type="ORF">BN869_000010071_1</name>
</gene>
<evidence type="ECO:0000313" key="6">
    <source>
        <dbReference type="EMBL" id="CEO54013.1"/>
    </source>
</evidence>
<dbReference type="InterPro" id="IPR056884">
    <property type="entry name" value="NPHP3-like_N"/>
</dbReference>
<evidence type="ECO:0000256" key="2">
    <source>
        <dbReference type="ARBA" id="ARBA00022737"/>
    </source>
</evidence>
<dbReference type="PROSITE" id="PS50082">
    <property type="entry name" value="WD_REPEATS_2"/>
    <property type="match status" value="3"/>
</dbReference>
<protein>
    <recommendedName>
        <fullName evidence="5">NACHT domain-containing protein</fullName>
    </recommendedName>
</protein>
<dbReference type="Pfam" id="PF00400">
    <property type="entry name" value="WD40"/>
    <property type="match status" value="3"/>
</dbReference>
<dbReference type="Gene3D" id="3.30.460.10">
    <property type="entry name" value="Beta Polymerase, domain 2"/>
    <property type="match status" value="1"/>
</dbReference>
<feature type="repeat" description="WD" evidence="3">
    <location>
        <begin position="1158"/>
        <end position="1199"/>
    </location>
</feature>
<feature type="repeat" description="WD" evidence="3">
    <location>
        <begin position="1007"/>
        <end position="1041"/>
    </location>
</feature>
<feature type="compositionally biased region" description="Basic and acidic residues" evidence="4">
    <location>
        <begin position="1209"/>
        <end position="1221"/>
    </location>
</feature>
<evidence type="ECO:0000256" key="1">
    <source>
        <dbReference type="ARBA" id="ARBA00022574"/>
    </source>
</evidence>
<dbReference type="InterPro" id="IPR015943">
    <property type="entry name" value="WD40/YVTN_repeat-like_dom_sf"/>
</dbReference>
<evidence type="ECO:0000256" key="3">
    <source>
        <dbReference type="PROSITE-ProRule" id="PRU00221"/>
    </source>
</evidence>
<dbReference type="EMBL" id="CDPU01000039">
    <property type="protein sequence ID" value="CEO54013.1"/>
    <property type="molecule type" value="Genomic_DNA"/>
</dbReference>
<dbReference type="PANTHER" id="PTHR10039">
    <property type="entry name" value="AMELOGENIN"/>
    <property type="match status" value="1"/>
</dbReference>
<dbReference type="InterPro" id="IPR007111">
    <property type="entry name" value="NACHT_NTPase"/>
</dbReference>
<dbReference type="SMART" id="SM00954">
    <property type="entry name" value="RelA_SpoT"/>
    <property type="match status" value="1"/>
</dbReference>
<sequence>MAQVIRPPSGNVRRKGLHSKINKVLSAARGTPLKSAFLRDVWPRLEGDYDLMVSNLTAHCENLARERNISAKVDGRVKAAQSIDKTLDRRLQHRIANQLGAYRSVEEMFHDMHDLAGIRNVVDYPSQLEPANRLIEEAFWQAKSPNIFTRERPVGKEWDAWFGAYQSYNHHISVKNGTQGILGAYRNVVFEVQLTSLPESLYNKLAHPLLYKQQAGDISRRDEMVIDLSHGLSLCYSICLLYAQDKLGNIEQPDQGLMSAMRSAANDGNDGQLENMAPLLSMMPDTVKTQSASIRKQEPGSKVSTELLTSMLSTLPEQCPPEQLWIGFVEKMKGWDTKLEAVETAVKVQTKAFQQYHQDETDKKCLVDLRIINPSTQKKTIENAKGGLLKGAYEWILGHPEYERFRNDSNNRLLWVKGDPGKGKTMLLTENSTSVSYFFCEATQSKSLRCATAVLRTLIWRLCTSRPHLVSHVRKTYDSEGKDSFEDSAALFTLEEIMADILQDPGYAALTFVIDALDECTEDTIPDLIRIIISFSNSFKAKWIVSSRNWPMIEEQFQLAEKVKVPLELNQDSVSHAVNLLIDHKVSQLAKFKRYDPTTKADVLDFLRRKANDTFLWVALVCAELSKSHVRSWNTMQLLKSIPAGLEKLYARMLEQVLSSINSSLCKQLLATASIAASPLSFRELPALIHELEHFSNEQIEEFIGDCGSFLSARDNHVHFVHQSAQDFLVGPDGRVFQSTVQSHHLQIFRQSMTAMQILKRNMYEVSSHGKLIDEIILNENSPFHTIKYCCLHWVDHLKLASHERQAQDDDLACTFLKTKVFYWVEALCFYGYATEGISAIQKLGSIAISDELKNLSEDLHRLWLTFREVLYVEQFQLYGSVLLFAPASSLIKKLHESSIHSWVTLRQSSSQDPSADGQRLVYGHGRRNHFDLLLWDSSSNSYKHSVSTSDKIWSVAISSDGRHVAVARTASSSKDVIELRNSDLSLTDTQFSLTDTKFREEKDFQVFSVAFSPDGRQIAAGLWIGFVLIWDLATGALVHRLVGDTGAASSIAYSADGKQLPVTAKYTTVWDLVIGRYLFSASSSSVGAVFLPGSKLATARYSQILIWDTEKDGHFQRLLSETGIVRAMASLGLLLASALSSGVVKIWDQTGNCVQSLLGHRKPVISLYFSPERCIVTSASEDETIRLWDITTVVEMSQTPQQAGRNALRHDGSIEEDSRSHSGQVRAVEFSPDGKWLASAAADRTVKIWDIASFACVRTLTTQFPLESHIALLQFSPDGRWLLLKPESDKYTYSTTIWDMTSLEPTQVFSFNDDRKNDGYQLMSGLSPDGRLISLFKDGATRLVDLETEEMLQHFQFSLPTQTFMFDGLVSTQTFSADSRILVLASRILARAYKISTGEELWSVEIDRKEDSSEIALSRNSALFAMLSDRGLYAWKVDTLPPQRLTEFHFAGKRGRGPYDVIEGKLAINRRWLVFCEPSSINTYDLETLTHQEMRIGVNYDLETPTHQQRRIGGLITSVSFDALDENCFHTNLGSWTIDEKGYVKSVGYGFSADGTWITRDSQKLLWLPPQYREVSASVRGDTVALGSASGSVAVLRFKT</sequence>
<dbReference type="Gene3D" id="2.130.10.10">
    <property type="entry name" value="YVTN repeat-like/Quinoprotein amine dehydrogenase"/>
    <property type="match status" value="3"/>
</dbReference>
<dbReference type="PRINTS" id="PR00320">
    <property type="entry name" value="GPROTEINBRPT"/>
</dbReference>
<dbReference type="InterPro" id="IPR027417">
    <property type="entry name" value="P-loop_NTPase"/>
</dbReference>
<dbReference type="PROSITE" id="PS50837">
    <property type="entry name" value="NACHT"/>
    <property type="match status" value="1"/>
</dbReference>
<evidence type="ECO:0000256" key="4">
    <source>
        <dbReference type="SAM" id="MobiDB-lite"/>
    </source>
</evidence>
<dbReference type="PROSITE" id="PS50294">
    <property type="entry name" value="WD_REPEATS_REGION"/>
    <property type="match status" value="2"/>
</dbReference>
<reference evidence="6" key="1">
    <citation type="submission" date="2015-01" db="EMBL/GenBank/DDBJ databases">
        <authorList>
            <person name="Durling Mikael"/>
        </authorList>
    </citation>
    <scope>NUCLEOTIDE SEQUENCE</scope>
</reference>
<evidence type="ECO:0000259" key="5">
    <source>
        <dbReference type="PROSITE" id="PS50837"/>
    </source>
</evidence>
<feature type="repeat" description="WD" evidence="3">
    <location>
        <begin position="1219"/>
        <end position="1260"/>
    </location>
</feature>
<dbReference type="Gene3D" id="3.40.50.300">
    <property type="entry name" value="P-loop containing nucleotide triphosphate hydrolases"/>
    <property type="match status" value="1"/>
</dbReference>
<dbReference type="SMART" id="SM00320">
    <property type="entry name" value="WD40"/>
    <property type="match status" value="6"/>
</dbReference>
<proteinExistence type="predicted"/>
<dbReference type="PANTHER" id="PTHR10039:SF16">
    <property type="entry name" value="GPI INOSITOL-DEACYLASE"/>
    <property type="match status" value="1"/>
</dbReference>
<dbReference type="SUPFAM" id="SSF50998">
    <property type="entry name" value="Quinoprotein alcohol dehydrogenase-like"/>
    <property type="match status" value="2"/>
</dbReference>
<dbReference type="Pfam" id="PF24883">
    <property type="entry name" value="NPHP3_N"/>
    <property type="match status" value="1"/>
</dbReference>
<accession>A0A0B7K973</accession>
<dbReference type="InterPro" id="IPR001680">
    <property type="entry name" value="WD40_rpt"/>
</dbReference>
<dbReference type="SUPFAM" id="SSF82171">
    <property type="entry name" value="DPP6 N-terminal domain-like"/>
    <property type="match status" value="1"/>
</dbReference>
<dbReference type="PROSITE" id="PS00678">
    <property type="entry name" value="WD_REPEATS_1"/>
    <property type="match status" value="2"/>
</dbReference>
<dbReference type="InterPro" id="IPR043519">
    <property type="entry name" value="NT_sf"/>
</dbReference>
<dbReference type="InterPro" id="IPR020472">
    <property type="entry name" value="WD40_PAC1"/>
</dbReference>
<dbReference type="SUPFAM" id="SSF81301">
    <property type="entry name" value="Nucleotidyltransferase"/>
    <property type="match status" value="1"/>
</dbReference>
<feature type="domain" description="NACHT" evidence="5">
    <location>
        <begin position="412"/>
        <end position="560"/>
    </location>
</feature>
<keyword evidence="1 3" id="KW-0853">WD repeat</keyword>
<dbReference type="InterPro" id="IPR019775">
    <property type="entry name" value="WD40_repeat_CS"/>
</dbReference>
<organism evidence="6">
    <name type="scientific">Bionectria ochroleuca</name>
    <name type="common">Gliocladium roseum</name>
    <dbReference type="NCBI Taxonomy" id="29856"/>
    <lineage>
        <taxon>Eukaryota</taxon>
        <taxon>Fungi</taxon>
        <taxon>Dikarya</taxon>
        <taxon>Ascomycota</taxon>
        <taxon>Pezizomycotina</taxon>
        <taxon>Sordariomycetes</taxon>
        <taxon>Hypocreomycetidae</taxon>
        <taxon>Hypocreales</taxon>
        <taxon>Bionectriaceae</taxon>
        <taxon>Clonostachys</taxon>
    </lineage>
</organism>